<proteinExistence type="predicted"/>
<dbReference type="EMBL" id="NMUQ01000003">
    <property type="protein sequence ID" value="OXM13759.1"/>
    <property type="molecule type" value="Genomic_DNA"/>
</dbReference>
<protein>
    <submittedName>
        <fullName evidence="1">Uncharacterized protein</fullName>
    </submittedName>
</protein>
<gene>
    <name evidence="1" type="ORF">CGZ75_22355</name>
</gene>
<sequence length="197" mass="21296">MKKVIGLAVAACLLMVVVMIGILHPAYAPSPALVLGNEEIQGAAVQPVPFAEIAYIDEAPPAEAAGNPVAMDFSKVNGVSLDDGKEQVVTNIGIPDSSSKDELFEEQTVWSYADMKVGFIENKVDYVSIPKDAKVVELHGTKLPITVEGWTEKFGEPMFKAEDGVGYVDPRGFAAKLFFKEGTNQVVSVDFFWADQQ</sequence>
<dbReference type="OrthoDB" id="2654428at2"/>
<comment type="caution">
    <text evidence="1">The sequence shown here is derived from an EMBL/GenBank/DDBJ whole genome shotgun (WGS) entry which is preliminary data.</text>
</comment>
<keyword evidence="2" id="KW-1185">Reference proteome</keyword>
<name>A0A229NVU5_9BACL</name>
<evidence type="ECO:0000313" key="2">
    <source>
        <dbReference type="Proteomes" id="UP000215145"/>
    </source>
</evidence>
<dbReference type="Proteomes" id="UP000215145">
    <property type="component" value="Unassembled WGS sequence"/>
</dbReference>
<organism evidence="1 2">
    <name type="scientific">Paenibacillus herberti</name>
    <dbReference type="NCBI Taxonomy" id="1619309"/>
    <lineage>
        <taxon>Bacteria</taxon>
        <taxon>Bacillati</taxon>
        <taxon>Bacillota</taxon>
        <taxon>Bacilli</taxon>
        <taxon>Bacillales</taxon>
        <taxon>Paenibacillaceae</taxon>
        <taxon>Paenibacillus</taxon>
    </lineage>
</organism>
<dbReference type="RefSeq" id="WP_089526461.1">
    <property type="nucleotide sequence ID" value="NZ_NMUQ01000003.1"/>
</dbReference>
<reference evidence="1 2" key="1">
    <citation type="submission" date="2017-07" db="EMBL/GenBank/DDBJ databases">
        <title>Paenibacillus herberti R33 genome sequencing and assembly.</title>
        <authorList>
            <person name="Su W."/>
        </authorList>
    </citation>
    <scope>NUCLEOTIDE SEQUENCE [LARGE SCALE GENOMIC DNA]</scope>
    <source>
        <strain evidence="1 2">R33</strain>
    </source>
</reference>
<dbReference type="AlphaFoldDB" id="A0A229NVU5"/>
<evidence type="ECO:0000313" key="1">
    <source>
        <dbReference type="EMBL" id="OXM13759.1"/>
    </source>
</evidence>
<accession>A0A229NVU5</accession>